<accession>A0A1H3F4D2</accession>
<dbReference type="RefSeq" id="WP_093755166.1">
    <property type="nucleotide sequence ID" value="NZ_FNNG01000026.1"/>
</dbReference>
<organism evidence="1 2">
    <name type="scientific">Tepidimicrobium xylanilyticum</name>
    <dbReference type="NCBI Taxonomy" id="1123352"/>
    <lineage>
        <taxon>Bacteria</taxon>
        <taxon>Bacillati</taxon>
        <taxon>Bacillota</taxon>
        <taxon>Tissierellia</taxon>
        <taxon>Tissierellales</taxon>
        <taxon>Tepidimicrobiaceae</taxon>
        <taxon>Tepidimicrobium</taxon>
    </lineage>
</organism>
<gene>
    <name evidence="1" type="ORF">SAMN05660923_03062</name>
</gene>
<evidence type="ECO:0000313" key="1">
    <source>
        <dbReference type="EMBL" id="SDX85740.1"/>
    </source>
</evidence>
<dbReference type="OrthoDB" id="5387728at2"/>
<sequence length="95" mass="11319">MDEREVYKQALEKWGAEGQITMVFEEMAELQKELCKSLRGKENRIEIAEEIADVEIMLEQMKILFGIEEGVERHKTLKLQRLEGRLKRQEGQLWR</sequence>
<dbReference type="EMBL" id="FNNG01000026">
    <property type="protein sequence ID" value="SDX85740.1"/>
    <property type="molecule type" value="Genomic_DNA"/>
</dbReference>
<reference evidence="1 2" key="1">
    <citation type="submission" date="2016-10" db="EMBL/GenBank/DDBJ databases">
        <authorList>
            <person name="de Groot N.N."/>
        </authorList>
    </citation>
    <scope>NUCLEOTIDE SEQUENCE [LARGE SCALE GENOMIC DNA]</scope>
    <source>
        <strain evidence="1 2">DSM 23310</strain>
    </source>
</reference>
<name>A0A1H3F4D2_9FIRM</name>
<evidence type="ECO:0008006" key="3">
    <source>
        <dbReference type="Google" id="ProtNLM"/>
    </source>
</evidence>
<protein>
    <recommendedName>
        <fullName evidence="3">MazG nucleotide pyrophosphohydrolase domain-containing protein</fullName>
    </recommendedName>
</protein>
<keyword evidence="2" id="KW-1185">Reference proteome</keyword>
<dbReference type="CDD" id="cd11539">
    <property type="entry name" value="NTP-PPase_u2"/>
    <property type="match status" value="1"/>
</dbReference>
<proteinExistence type="predicted"/>
<dbReference type="Proteomes" id="UP000198828">
    <property type="component" value="Unassembled WGS sequence"/>
</dbReference>
<evidence type="ECO:0000313" key="2">
    <source>
        <dbReference type="Proteomes" id="UP000198828"/>
    </source>
</evidence>
<dbReference type="AlphaFoldDB" id="A0A1H3F4D2"/>